<comment type="cofactor">
    <cofactor evidence="1">
        <name>FAD</name>
        <dbReference type="ChEBI" id="CHEBI:57692"/>
    </cofactor>
</comment>
<dbReference type="InterPro" id="IPR016166">
    <property type="entry name" value="FAD-bd_PCMH"/>
</dbReference>
<comment type="similarity">
    <text evidence="2">Belongs to the oxygen-dependent FAD-linked oxidoreductase family.</text>
</comment>
<dbReference type="PROSITE" id="PS51387">
    <property type="entry name" value="FAD_PCMH"/>
    <property type="match status" value="1"/>
</dbReference>
<evidence type="ECO:0000256" key="1">
    <source>
        <dbReference type="ARBA" id="ARBA00001974"/>
    </source>
</evidence>
<evidence type="ECO:0000259" key="7">
    <source>
        <dbReference type="PROSITE" id="PS51387"/>
    </source>
</evidence>
<dbReference type="PROSITE" id="PS51318">
    <property type="entry name" value="TAT"/>
    <property type="match status" value="1"/>
</dbReference>
<proteinExistence type="inferred from homology"/>
<organism evidence="8 9">
    <name type="scientific">Kineosporia corallincola</name>
    <dbReference type="NCBI Taxonomy" id="2835133"/>
    <lineage>
        <taxon>Bacteria</taxon>
        <taxon>Bacillati</taxon>
        <taxon>Actinomycetota</taxon>
        <taxon>Actinomycetes</taxon>
        <taxon>Kineosporiales</taxon>
        <taxon>Kineosporiaceae</taxon>
        <taxon>Kineosporia</taxon>
    </lineage>
</organism>
<feature type="compositionally biased region" description="Polar residues" evidence="6">
    <location>
        <begin position="1"/>
        <end position="11"/>
    </location>
</feature>
<comment type="caution">
    <text evidence="8">The sequence shown here is derived from an EMBL/GenBank/DDBJ whole genome shotgun (WGS) entry which is preliminary data.</text>
</comment>
<feature type="compositionally biased region" description="Low complexity" evidence="6">
    <location>
        <begin position="12"/>
        <end position="22"/>
    </location>
</feature>
<dbReference type="InterPro" id="IPR050416">
    <property type="entry name" value="FAD-linked_Oxidoreductase"/>
</dbReference>
<keyword evidence="9" id="KW-1185">Reference proteome</keyword>
<accession>A0ABS5TB65</accession>
<evidence type="ECO:0000256" key="3">
    <source>
        <dbReference type="ARBA" id="ARBA00022630"/>
    </source>
</evidence>
<dbReference type="InterPro" id="IPR016167">
    <property type="entry name" value="FAD-bd_PCMH_sub1"/>
</dbReference>
<dbReference type="PANTHER" id="PTHR42973">
    <property type="entry name" value="BINDING OXIDOREDUCTASE, PUTATIVE (AFU_ORTHOLOGUE AFUA_1G17690)-RELATED"/>
    <property type="match status" value="1"/>
</dbReference>
<dbReference type="PANTHER" id="PTHR42973:SF39">
    <property type="entry name" value="FAD-BINDING PCMH-TYPE DOMAIN-CONTAINING PROTEIN"/>
    <property type="match status" value="1"/>
</dbReference>
<dbReference type="InterPro" id="IPR006094">
    <property type="entry name" value="Oxid_FAD_bind_N"/>
</dbReference>
<gene>
    <name evidence="8" type="ORF">KIH74_05270</name>
</gene>
<dbReference type="InterPro" id="IPR006311">
    <property type="entry name" value="TAT_signal"/>
</dbReference>
<keyword evidence="4" id="KW-0274">FAD</keyword>
<keyword evidence="3" id="KW-0285">Flavoprotein</keyword>
<dbReference type="Gene3D" id="3.40.462.20">
    <property type="match status" value="1"/>
</dbReference>
<dbReference type="RefSeq" id="WP_214154622.1">
    <property type="nucleotide sequence ID" value="NZ_JAHBAY010000002.1"/>
</dbReference>
<evidence type="ECO:0000256" key="6">
    <source>
        <dbReference type="SAM" id="MobiDB-lite"/>
    </source>
</evidence>
<reference evidence="8 9" key="1">
    <citation type="submission" date="2021-05" db="EMBL/GenBank/DDBJ databases">
        <title>Kineosporia and Streptomyces sp. nov. two new marine actinobacteria isolated from Coral.</title>
        <authorList>
            <person name="Buangrab K."/>
            <person name="Sutthacheep M."/>
            <person name="Yeemin T."/>
            <person name="Harunari E."/>
            <person name="Igarashi Y."/>
            <person name="Kanchanasin P."/>
            <person name="Tanasupawat S."/>
            <person name="Phongsopitanun W."/>
        </authorList>
    </citation>
    <scope>NUCLEOTIDE SEQUENCE [LARGE SCALE GENOMIC DNA]</scope>
    <source>
        <strain evidence="8 9">J2-2</strain>
    </source>
</reference>
<protein>
    <submittedName>
        <fullName evidence="8">FAD-binding oxidoreductase</fullName>
    </submittedName>
</protein>
<dbReference type="InterPro" id="IPR016169">
    <property type="entry name" value="FAD-bd_PCMH_sub2"/>
</dbReference>
<dbReference type="Proteomes" id="UP001197247">
    <property type="component" value="Unassembled WGS sequence"/>
</dbReference>
<name>A0ABS5TB65_9ACTN</name>
<evidence type="ECO:0000313" key="8">
    <source>
        <dbReference type="EMBL" id="MBT0768322.1"/>
    </source>
</evidence>
<keyword evidence="5" id="KW-0560">Oxidoreductase</keyword>
<dbReference type="EMBL" id="JAHBAY010000002">
    <property type="protein sequence ID" value="MBT0768322.1"/>
    <property type="molecule type" value="Genomic_DNA"/>
</dbReference>
<evidence type="ECO:0000313" key="9">
    <source>
        <dbReference type="Proteomes" id="UP001197247"/>
    </source>
</evidence>
<dbReference type="InterPro" id="IPR006093">
    <property type="entry name" value="Oxy_OxRdtase_FAD_BS"/>
</dbReference>
<dbReference type="PROSITE" id="PS00862">
    <property type="entry name" value="OX2_COVAL_FAD"/>
    <property type="match status" value="1"/>
</dbReference>
<feature type="region of interest" description="Disordered" evidence="6">
    <location>
        <begin position="1"/>
        <end position="23"/>
    </location>
</feature>
<feature type="domain" description="FAD-binding PCMH-type" evidence="7">
    <location>
        <begin position="91"/>
        <end position="261"/>
    </location>
</feature>
<evidence type="ECO:0000256" key="5">
    <source>
        <dbReference type="ARBA" id="ARBA00023002"/>
    </source>
</evidence>
<dbReference type="InterPro" id="IPR012951">
    <property type="entry name" value="BBE"/>
</dbReference>
<evidence type="ECO:0000256" key="2">
    <source>
        <dbReference type="ARBA" id="ARBA00005466"/>
    </source>
</evidence>
<dbReference type="Gene3D" id="3.30.465.10">
    <property type="match status" value="1"/>
</dbReference>
<dbReference type="InterPro" id="IPR036318">
    <property type="entry name" value="FAD-bd_PCMH-like_sf"/>
</dbReference>
<dbReference type="Pfam" id="PF08031">
    <property type="entry name" value="BBE"/>
    <property type="match status" value="1"/>
</dbReference>
<dbReference type="Pfam" id="PF01565">
    <property type="entry name" value="FAD_binding_4"/>
    <property type="match status" value="1"/>
</dbReference>
<evidence type="ECO:0000256" key="4">
    <source>
        <dbReference type="ARBA" id="ARBA00022827"/>
    </source>
</evidence>
<dbReference type="Gene3D" id="3.30.43.10">
    <property type="entry name" value="Uridine Diphospho-n-acetylenolpyruvylglucosamine Reductase, domain 2"/>
    <property type="match status" value="1"/>
</dbReference>
<sequence>MQTQSGQQTPDGSNGAGSAAAGWGRPVTRRTLMAVAGAAGLMSALARTARAGTGGDAVDWTALRRALDGPLLLPGDAGYAEAALPFNAALGTRAPAAIARVTGRADVKRCITRAGGHGIPVAARSGGHSYAGYSTPDGGLVIDVSRARRILVKDDGTVQVGAGARLSDVQAAVAAHGRALPTGSCPTVGVAGLTLGGGIGVLSRPYGLTCDHLRSAHVVTGDGELVLADARHHDDLYWALRGGGGGQTGVVTDLTFSTVAAPTVTVFSLAFPPEATVAALAAWTRWIDSAPKAITSVCHVNSASSTDPLPTHRIVGTFVGTPAKLPPHLTTLIAAVGSKPTVNRSRSYTYLDAMRYFAGTSTGRERFRAASRVLKGTLTEANAQQVTDLMTQRRGLVLLFDSLGGEVADLAPTDTAFVHRKALASVQIYTSGASGDPAVLAVQQALTPLTGPGSYVNYLNDGQQDWASAYYGKNLARLKKVVKKYDPSGVLDFRQNVRNA</sequence>
<dbReference type="SUPFAM" id="SSF56176">
    <property type="entry name" value="FAD-binding/transporter-associated domain-like"/>
    <property type="match status" value="1"/>
</dbReference>